<dbReference type="EMBL" id="QENY01000011">
    <property type="protein sequence ID" value="PVX53517.1"/>
    <property type="molecule type" value="Genomic_DNA"/>
</dbReference>
<dbReference type="InterPro" id="IPR014284">
    <property type="entry name" value="RNA_pol_sigma-70_dom"/>
</dbReference>
<dbReference type="PANTHER" id="PTHR30603:SF47">
    <property type="entry name" value="RNA POLYMERASE SIGMA FACTOR SIGD, CHLOROPLASTIC"/>
    <property type="match status" value="1"/>
</dbReference>
<dbReference type="GO" id="GO:0016987">
    <property type="term" value="F:sigma factor activity"/>
    <property type="evidence" value="ECO:0007669"/>
    <property type="project" value="UniProtKB-KW"/>
</dbReference>
<feature type="domain" description="RNA polymerase sigma-70 region 4" evidence="7">
    <location>
        <begin position="178"/>
        <end position="226"/>
    </location>
</feature>
<evidence type="ECO:0000259" key="7">
    <source>
        <dbReference type="Pfam" id="PF04545"/>
    </source>
</evidence>
<dbReference type="Gene3D" id="1.10.10.10">
    <property type="entry name" value="Winged helix-like DNA-binding domain superfamily/Winged helix DNA-binding domain"/>
    <property type="match status" value="1"/>
</dbReference>
<dbReference type="InterPro" id="IPR013324">
    <property type="entry name" value="RNA_pol_sigma_r3/r4-like"/>
</dbReference>
<sequence length="241" mass="27197">MNKDRNAFDRYMDEIDRPDLLTDDEERQLAQRIQLGDSRAIDRLTKANLTYVVSLARQYTNRGLAFEDLVSEGNIGMLRAATKYTADSGKRFVAFAAPYIREAMEDAVRQQGGLYRVPRNAEDVALENKRRHALSIDQPIGGSAELSLGRVIPDRDAPIPNEAVERAGLMEELRSLVARLDERDQRVVGSLYGLGGSPKTMAETARDMGIKRERVRQIRDKAIRRIGKMTKNSSLKDYLRG</sequence>
<dbReference type="SUPFAM" id="SSF88659">
    <property type="entry name" value="Sigma3 and sigma4 domains of RNA polymerase sigma factors"/>
    <property type="match status" value="1"/>
</dbReference>
<comment type="caution">
    <text evidence="8">The sequence shown here is derived from an EMBL/GenBank/DDBJ whole genome shotgun (WGS) entry which is preliminary data.</text>
</comment>
<evidence type="ECO:0000313" key="9">
    <source>
        <dbReference type="Proteomes" id="UP000245870"/>
    </source>
</evidence>
<keyword evidence="3" id="KW-0238">DNA-binding</keyword>
<keyword evidence="1" id="KW-0805">Transcription regulation</keyword>
<organism evidence="8 9">
    <name type="scientific">Hallella colorans</name>
    <dbReference type="NCBI Taxonomy" id="1703337"/>
    <lineage>
        <taxon>Bacteria</taxon>
        <taxon>Pseudomonadati</taxon>
        <taxon>Bacteroidota</taxon>
        <taxon>Bacteroidia</taxon>
        <taxon>Bacteroidales</taxon>
        <taxon>Prevotellaceae</taxon>
        <taxon>Hallella</taxon>
    </lineage>
</organism>
<keyword evidence="2" id="KW-0731">Sigma factor</keyword>
<dbReference type="InterPro" id="IPR007627">
    <property type="entry name" value="RNA_pol_sigma70_r2"/>
</dbReference>
<dbReference type="Proteomes" id="UP000245870">
    <property type="component" value="Unassembled WGS sequence"/>
</dbReference>
<dbReference type="GO" id="GO:0006352">
    <property type="term" value="P:DNA-templated transcription initiation"/>
    <property type="evidence" value="ECO:0007669"/>
    <property type="project" value="InterPro"/>
</dbReference>
<dbReference type="OrthoDB" id="9809557at2"/>
<dbReference type="Gene3D" id="1.20.120.1810">
    <property type="match status" value="1"/>
</dbReference>
<dbReference type="PANTHER" id="PTHR30603">
    <property type="entry name" value="RNA POLYMERASE SIGMA FACTOR RPO"/>
    <property type="match status" value="1"/>
</dbReference>
<protein>
    <submittedName>
        <fullName evidence="8">RNA polymerase primary sigma factor</fullName>
    </submittedName>
</protein>
<evidence type="ECO:0000259" key="5">
    <source>
        <dbReference type="Pfam" id="PF00140"/>
    </source>
</evidence>
<reference evidence="8 9" key="1">
    <citation type="submission" date="2018-05" db="EMBL/GenBank/DDBJ databases">
        <title>Genomic Encyclopedia of Type Strains, Phase IV (KMG-IV): sequencing the most valuable type-strain genomes for metagenomic binning, comparative biology and taxonomic classification.</title>
        <authorList>
            <person name="Goeker M."/>
        </authorList>
    </citation>
    <scope>NUCLEOTIDE SEQUENCE [LARGE SCALE GENOMIC DNA]</scope>
    <source>
        <strain evidence="8 9">DSM 100333</strain>
    </source>
</reference>
<dbReference type="SUPFAM" id="SSF88946">
    <property type="entry name" value="Sigma2 domain of RNA polymerase sigma factors"/>
    <property type="match status" value="1"/>
</dbReference>
<dbReference type="Pfam" id="PF04542">
    <property type="entry name" value="Sigma70_r2"/>
    <property type="match status" value="1"/>
</dbReference>
<dbReference type="InterPro" id="IPR036388">
    <property type="entry name" value="WH-like_DNA-bd_sf"/>
</dbReference>
<keyword evidence="4" id="KW-0804">Transcription</keyword>
<dbReference type="PRINTS" id="PR00046">
    <property type="entry name" value="SIGMA70FCT"/>
</dbReference>
<dbReference type="InterPro" id="IPR009042">
    <property type="entry name" value="RNA_pol_sigma70_r1_2"/>
</dbReference>
<keyword evidence="9" id="KW-1185">Reference proteome</keyword>
<evidence type="ECO:0000313" key="8">
    <source>
        <dbReference type="EMBL" id="PVX53517.1"/>
    </source>
</evidence>
<dbReference type="InterPro" id="IPR007630">
    <property type="entry name" value="RNA_pol_sigma70_r4"/>
</dbReference>
<dbReference type="RefSeq" id="WP_116616602.1">
    <property type="nucleotide sequence ID" value="NZ_CAMPWS010000013.1"/>
</dbReference>
<dbReference type="Pfam" id="PF04545">
    <property type="entry name" value="Sigma70_r4"/>
    <property type="match status" value="1"/>
</dbReference>
<dbReference type="Pfam" id="PF00140">
    <property type="entry name" value="Sigma70_r1_2"/>
    <property type="match status" value="1"/>
</dbReference>
<dbReference type="AlphaFoldDB" id="A0A2U0U7B1"/>
<name>A0A2U0U7B1_9BACT</name>
<proteinExistence type="predicted"/>
<evidence type="ECO:0000259" key="6">
    <source>
        <dbReference type="Pfam" id="PF04542"/>
    </source>
</evidence>
<feature type="domain" description="RNA polymerase sigma-70 region 2" evidence="6">
    <location>
        <begin position="46"/>
        <end position="112"/>
    </location>
</feature>
<evidence type="ECO:0000256" key="3">
    <source>
        <dbReference type="ARBA" id="ARBA00023125"/>
    </source>
</evidence>
<evidence type="ECO:0000256" key="4">
    <source>
        <dbReference type="ARBA" id="ARBA00023163"/>
    </source>
</evidence>
<evidence type="ECO:0000256" key="1">
    <source>
        <dbReference type="ARBA" id="ARBA00023015"/>
    </source>
</evidence>
<dbReference type="NCBIfam" id="TIGR02937">
    <property type="entry name" value="sigma70-ECF"/>
    <property type="match status" value="1"/>
</dbReference>
<dbReference type="InterPro" id="IPR013325">
    <property type="entry name" value="RNA_pol_sigma_r2"/>
</dbReference>
<dbReference type="InterPro" id="IPR000943">
    <property type="entry name" value="RNA_pol_sigma70"/>
</dbReference>
<feature type="domain" description="RNA polymerase sigma-70 region 1.2" evidence="5">
    <location>
        <begin position="10"/>
        <end position="37"/>
    </location>
</feature>
<evidence type="ECO:0000256" key="2">
    <source>
        <dbReference type="ARBA" id="ARBA00023082"/>
    </source>
</evidence>
<gene>
    <name evidence="8" type="ORF">C7379_11130</name>
</gene>
<dbReference type="InterPro" id="IPR050239">
    <property type="entry name" value="Sigma-70_RNA_pol_init_factors"/>
</dbReference>
<dbReference type="GO" id="GO:0003677">
    <property type="term" value="F:DNA binding"/>
    <property type="evidence" value="ECO:0007669"/>
    <property type="project" value="UniProtKB-KW"/>
</dbReference>
<accession>A0A2U0U7B1</accession>